<dbReference type="Pfam" id="PF18379">
    <property type="entry name" value="FERM_F1"/>
    <property type="match status" value="1"/>
</dbReference>
<dbReference type="SUPFAM" id="SSF47031">
    <property type="entry name" value="Second domain of FERM"/>
    <property type="match status" value="1"/>
</dbReference>
<dbReference type="AlphaFoldDB" id="A0AAD8FVX4"/>
<reference evidence="21" key="1">
    <citation type="submission" date="2022-02" db="EMBL/GenBank/DDBJ databases">
        <title>Atlantic sturgeon de novo genome assembly.</title>
        <authorList>
            <person name="Stock M."/>
            <person name="Klopp C."/>
            <person name="Guiguen Y."/>
            <person name="Cabau C."/>
            <person name="Parinello H."/>
            <person name="Santidrian Yebra-Pimentel E."/>
            <person name="Kuhl H."/>
            <person name="Dirks R.P."/>
            <person name="Guessner J."/>
            <person name="Wuertz S."/>
            <person name="Du K."/>
            <person name="Schartl M."/>
        </authorList>
    </citation>
    <scope>NUCLEOTIDE SEQUENCE</scope>
    <source>
        <strain evidence="21">STURGEONOMICS-FGT-2020</strain>
        <tissue evidence="21">Whole blood</tissue>
    </source>
</reference>
<dbReference type="InterPro" id="IPR041155">
    <property type="entry name" value="FERM_F1"/>
</dbReference>
<dbReference type="InterPro" id="IPR001245">
    <property type="entry name" value="Ser-Thr/Tyr_kinase_cat_dom"/>
</dbReference>
<keyword evidence="8 15" id="KW-0727">SH2 domain</keyword>
<keyword evidence="4" id="KW-0677">Repeat</keyword>
<dbReference type="Pfam" id="PF18377">
    <property type="entry name" value="FERM_F2"/>
    <property type="match status" value="1"/>
</dbReference>
<dbReference type="PRINTS" id="PR01823">
    <property type="entry name" value="JANUSKINASE"/>
</dbReference>
<dbReference type="GO" id="GO:0005131">
    <property type="term" value="F:growth hormone receptor binding"/>
    <property type="evidence" value="ECO:0007669"/>
    <property type="project" value="TreeGrafter"/>
</dbReference>
<comment type="subcellular location">
    <subcellularLocation>
        <location evidence="1">Endomembrane system</location>
        <topology evidence="1">Peripheral membrane protein</topology>
    </subcellularLocation>
</comment>
<feature type="domain" description="FERM" evidence="20">
    <location>
        <begin position="27"/>
        <end position="435"/>
    </location>
</feature>
<dbReference type="FunFam" id="1.10.510.10:FF:000114">
    <property type="entry name" value="Tyrosine-protein kinase JAK2"/>
    <property type="match status" value="1"/>
</dbReference>
<comment type="similarity">
    <text evidence="12">Belongs to the protein kinase superfamily. Tyr protein kinase family. JAK subfamily.</text>
</comment>
<dbReference type="PROSITE" id="PS50011">
    <property type="entry name" value="PROTEIN_KINASE_DOM"/>
    <property type="match status" value="2"/>
</dbReference>
<evidence type="ECO:0000259" key="20">
    <source>
        <dbReference type="PROSITE" id="PS50057"/>
    </source>
</evidence>
<dbReference type="Gene3D" id="3.30.200.20">
    <property type="entry name" value="Phosphorylase Kinase, domain 1"/>
    <property type="match status" value="2"/>
</dbReference>
<dbReference type="PANTHER" id="PTHR45807">
    <property type="entry name" value="TYROSINE-PROTEIN KINASE HOPSCOTCH"/>
    <property type="match status" value="1"/>
</dbReference>
<evidence type="ECO:0000256" key="5">
    <source>
        <dbReference type="ARBA" id="ARBA00022741"/>
    </source>
</evidence>
<comment type="caution">
    <text evidence="21">The sequence shown here is derived from an EMBL/GenBank/DDBJ whole genome shotgun (WGS) entry which is preliminary data.</text>
</comment>
<dbReference type="GO" id="GO:0019221">
    <property type="term" value="P:cytokine-mediated signaling pathway"/>
    <property type="evidence" value="ECO:0007669"/>
    <property type="project" value="TreeGrafter"/>
</dbReference>
<comment type="catalytic activity">
    <reaction evidence="11 12 17">
        <text>L-tyrosyl-[protein] + ATP = O-phospho-L-tyrosyl-[protein] + ADP + H(+)</text>
        <dbReference type="Rhea" id="RHEA:10596"/>
        <dbReference type="Rhea" id="RHEA-COMP:10136"/>
        <dbReference type="Rhea" id="RHEA-COMP:20101"/>
        <dbReference type="ChEBI" id="CHEBI:15378"/>
        <dbReference type="ChEBI" id="CHEBI:30616"/>
        <dbReference type="ChEBI" id="CHEBI:46858"/>
        <dbReference type="ChEBI" id="CHEBI:61978"/>
        <dbReference type="ChEBI" id="CHEBI:456216"/>
        <dbReference type="EC" id="2.7.10.2"/>
    </reaction>
</comment>
<evidence type="ECO:0000256" key="14">
    <source>
        <dbReference type="PIRSR" id="PIRSR000636-2"/>
    </source>
</evidence>
<dbReference type="GO" id="GO:0005829">
    <property type="term" value="C:cytosol"/>
    <property type="evidence" value="ECO:0007669"/>
    <property type="project" value="TreeGrafter"/>
</dbReference>
<dbReference type="InterPro" id="IPR020635">
    <property type="entry name" value="Tyr_kinase_cat_dom"/>
</dbReference>
<keyword evidence="9" id="KW-0472">Membrane</keyword>
<evidence type="ECO:0000256" key="16">
    <source>
        <dbReference type="PROSITE-ProRule" id="PRU10141"/>
    </source>
</evidence>
<keyword evidence="7 12" id="KW-0067">ATP-binding</keyword>
<keyword evidence="3 12" id="KW-0808">Transferase</keyword>
<dbReference type="PROSITE" id="PS00107">
    <property type="entry name" value="PROTEIN_KINASE_ATP"/>
    <property type="match status" value="1"/>
</dbReference>
<evidence type="ECO:0000256" key="1">
    <source>
        <dbReference type="ARBA" id="ARBA00004184"/>
    </source>
</evidence>
<evidence type="ECO:0000259" key="18">
    <source>
        <dbReference type="PROSITE" id="PS50001"/>
    </source>
</evidence>
<organism evidence="21 22">
    <name type="scientific">Acipenser oxyrinchus oxyrinchus</name>
    <dbReference type="NCBI Taxonomy" id="40147"/>
    <lineage>
        <taxon>Eukaryota</taxon>
        <taxon>Metazoa</taxon>
        <taxon>Chordata</taxon>
        <taxon>Craniata</taxon>
        <taxon>Vertebrata</taxon>
        <taxon>Euteleostomi</taxon>
        <taxon>Actinopterygii</taxon>
        <taxon>Chondrostei</taxon>
        <taxon>Acipenseriformes</taxon>
        <taxon>Acipenseridae</taxon>
        <taxon>Acipenser</taxon>
    </lineage>
</organism>
<feature type="binding site" evidence="14 16">
    <location>
        <position position="933"/>
    </location>
    <ligand>
        <name>ATP</name>
        <dbReference type="ChEBI" id="CHEBI:30616"/>
    </ligand>
</feature>
<dbReference type="EC" id="2.7.10.2" evidence="12 17"/>
<dbReference type="GO" id="GO:0004715">
    <property type="term" value="F:non-membrane spanning protein tyrosine kinase activity"/>
    <property type="evidence" value="ECO:0007669"/>
    <property type="project" value="UniProtKB-UniRule"/>
</dbReference>
<evidence type="ECO:0000256" key="13">
    <source>
        <dbReference type="PIRSR" id="PIRSR000636-1"/>
    </source>
</evidence>
<keyword evidence="6 12" id="KW-0418">Kinase</keyword>
<evidence type="ECO:0000256" key="3">
    <source>
        <dbReference type="ARBA" id="ARBA00022679"/>
    </source>
</evidence>
<dbReference type="SMART" id="SM00219">
    <property type="entry name" value="TyrKc"/>
    <property type="match status" value="2"/>
</dbReference>
<keyword evidence="22" id="KW-1185">Reference proteome</keyword>
<keyword evidence="10 12" id="KW-0829">Tyrosine-protein kinase</keyword>
<dbReference type="GO" id="GO:0060397">
    <property type="term" value="P:growth hormone receptor signaling pathway via JAK-STAT"/>
    <property type="evidence" value="ECO:0007669"/>
    <property type="project" value="TreeGrafter"/>
</dbReference>
<evidence type="ECO:0000256" key="2">
    <source>
        <dbReference type="ARBA" id="ARBA00022553"/>
    </source>
</evidence>
<dbReference type="PIRSF" id="PIRSF000636">
    <property type="entry name" value="TyrPK_Jak"/>
    <property type="match status" value="1"/>
</dbReference>
<dbReference type="GO" id="GO:0016020">
    <property type="term" value="C:membrane"/>
    <property type="evidence" value="ECO:0007669"/>
    <property type="project" value="InterPro"/>
</dbReference>
<gene>
    <name evidence="21" type="primary">TYK2</name>
    <name evidence="21" type="ORF">AOXY_G29421</name>
</gene>
<dbReference type="PANTHER" id="PTHR45807:SF6">
    <property type="entry name" value="NON-RECEPTOR TYROSINE-PROTEIN KINASE TYK2"/>
    <property type="match status" value="1"/>
</dbReference>
<dbReference type="FunFam" id="1.10.510.10:FF:000110">
    <property type="entry name" value="Tyrosine-protein kinase"/>
    <property type="match status" value="1"/>
</dbReference>
<dbReference type="InterPro" id="IPR035963">
    <property type="entry name" value="FERM_2"/>
</dbReference>
<evidence type="ECO:0000256" key="7">
    <source>
        <dbReference type="ARBA" id="ARBA00022840"/>
    </source>
</evidence>
<dbReference type="InterPro" id="IPR016251">
    <property type="entry name" value="Tyr_kinase_non-rcpt_Jak/Tyk2"/>
</dbReference>
<evidence type="ECO:0000259" key="19">
    <source>
        <dbReference type="PROSITE" id="PS50011"/>
    </source>
</evidence>
<dbReference type="InterPro" id="IPR051286">
    <property type="entry name" value="JAK"/>
</dbReference>
<dbReference type="Proteomes" id="UP001230051">
    <property type="component" value="Unassembled WGS sequence"/>
</dbReference>
<dbReference type="SUPFAM" id="SSF56112">
    <property type="entry name" value="Protein kinase-like (PK-like)"/>
    <property type="match status" value="2"/>
</dbReference>
<proteinExistence type="inferred from homology"/>
<evidence type="ECO:0000313" key="22">
    <source>
        <dbReference type="Proteomes" id="UP001230051"/>
    </source>
</evidence>
<evidence type="ECO:0000256" key="10">
    <source>
        <dbReference type="ARBA" id="ARBA00023137"/>
    </source>
</evidence>
<dbReference type="InterPro" id="IPR017441">
    <property type="entry name" value="Protein_kinase_ATP_BS"/>
</dbReference>
<dbReference type="PROSITE" id="PS00109">
    <property type="entry name" value="PROTEIN_KINASE_TYR"/>
    <property type="match status" value="1"/>
</dbReference>
<dbReference type="PROSITE" id="PS50001">
    <property type="entry name" value="SH2"/>
    <property type="match status" value="1"/>
</dbReference>
<feature type="domain" description="Protein kinase" evidence="19">
    <location>
        <begin position="900"/>
        <end position="1184"/>
    </location>
</feature>
<dbReference type="SUPFAM" id="SSF50729">
    <property type="entry name" value="PH domain-like"/>
    <property type="match status" value="1"/>
</dbReference>
<dbReference type="SMART" id="SM00252">
    <property type="entry name" value="SH2"/>
    <property type="match status" value="1"/>
</dbReference>
<feature type="binding site" evidence="14">
    <location>
        <begin position="906"/>
        <end position="914"/>
    </location>
    <ligand>
        <name>ATP</name>
        <dbReference type="ChEBI" id="CHEBI:30616"/>
    </ligand>
</feature>
<dbReference type="Pfam" id="PF17887">
    <property type="entry name" value="Jak1_Phl"/>
    <property type="match status" value="1"/>
</dbReference>
<accession>A0AAD8FVX4</accession>
<dbReference type="GO" id="GO:0012505">
    <property type="term" value="C:endomembrane system"/>
    <property type="evidence" value="ECO:0007669"/>
    <property type="project" value="UniProtKB-SubCell"/>
</dbReference>
<dbReference type="GO" id="GO:0005856">
    <property type="term" value="C:cytoskeleton"/>
    <property type="evidence" value="ECO:0007669"/>
    <property type="project" value="UniProtKB-UniRule"/>
</dbReference>
<dbReference type="InterPro" id="IPR036860">
    <property type="entry name" value="SH2_dom_sf"/>
</dbReference>
<dbReference type="EMBL" id="JAGXEW010000039">
    <property type="protein sequence ID" value="KAK1153752.1"/>
    <property type="molecule type" value="Genomic_DNA"/>
</dbReference>
<feature type="domain" description="Protein kinase" evidence="19">
    <location>
        <begin position="599"/>
        <end position="880"/>
    </location>
</feature>
<protein>
    <recommendedName>
        <fullName evidence="12 17">Tyrosine-protein kinase</fullName>
        <ecNumber evidence="12 17">2.7.10.2</ecNumber>
    </recommendedName>
</protein>
<keyword evidence="2" id="KW-0597">Phosphoprotein</keyword>
<evidence type="ECO:0000256" key="11">
    <source>
        <dbReference type="ARBA" id="ARBA00051245"/>
    </source>
</evidence>
<dbReference type="PRINTS" id="PR00109">
    <property type="entry name" value="TYRKINASE"/>
</dbReference>
<evidence type="ECO:0000256" key="12">
    <source>
        <dbReference type="PIRNR" id="PIRNR000636"/>
    </source>
</evidence>
<dbReference type="InterPro" id="IPR019749">
    <property type="entry name" value="Band_41_domain"/>
</dbReference>
<evidence type="ECO:0000256" key="9">
    <source>
        <dbReference type="ARBA" id="ARBA00023136"/>
    </source>
</evidence>
<dbReference type="InterPro" id="IPR041046">
    <property type="entry name" value="FERM_F2"/>
</dbReference>
<dbReference type="InterPro" id="IPR041381">
    <property type="entry name" value="JAK1-3/TYK2_PHL_dom"/>
</dbReference>
<dbReference type="InterPro" id="IPR000719">
    <property type="entry name" value="Prot_kinase_dom"/>
</dbReference>
<dbReference type="InterPro" id="IPR008266">
    <property type="entry name" value="Tyr_kinase_AS"/>
</dbReference>
<dbReference type="InterPro" id="IPR000980">
    <property type="entry name" value="SH2"/>
</dbReference>
<dbReference type="InterPro" id="IPR000299">
    <property type="entry name" value="FERM_domain"/>
</dbReference>
<dbReference type="Pfam" id="PF21990">
    <property type="entry name" value="SH2_1"/>
    <property type="match status" value="1"/>
</dbReference>
<name>A0AAD8FVX4_ACIOX</name>
<evidence type="ECO:0000256" key="6">
    <source>
        <dbReference type="ARBA" id="ARBA00022777"/>
    </source>
</evidence>
<feature type="domain" description="SH2" evidence="18">
    <location>
        <begin position="454"/>
        <end position="539"/>
    </location>
</feature>
<evidence type="ECO:0000256" key="17">
    <source>
        <dbReference type="RuleBase" id="RU362096"/>
    </source>
</evidence>
<dbReference type="Gene3D" id="3.30.505.10">
    <property type="entry name" value="SH2 domain"/>
    <property type="match status" value="1"/>
</dbReference>
<keyword evidence="5 12" id="KW-0547">Nucleotide-binding</keyword>
<dbReference type="SUPFAM" id="SSF55550">
    <property type="entry name" value="SH2 domain"/>
    <property type="match status" value="1"/>
</dbReference>
<dbReference type="InterPro" id="IPR011009">
    <property type="entry name" value="Kinase-like_dom_sf"/>
</dbReference>
<dbReference type="SMART" id="SM00295">
    <property type="entry name" value="B41"/>
    <property type="match status" value="1"/>
</dbReference>
<evidence type="ECO:0000313" key="21">
    <source>
        <dbReference type="EMBL" id="KAK1153752.1"/>
    </source>
</evidence>
<sequence length="1193" mass="136506">MSLCRGLLKHSDSYAGSCQTESGPVIRVLLYWTLEGREQNLTYTEGKRTAEDICIDSAKLSGITPLFHSLFALYHPEEKRWFSPNHEFAVKNEVNLILHYRMRFYFRNWHGMTDKEAAVYRSAFKHYDSSGGKGKNEQGSPLLDYHSLEYLFAQGKHDFIHDLVSMKDLHTDAELHKFKNESLGMAVLHLSHLAVLSGRSLEEVTKEISFMRCIPKSFCRQIHQNNYLTKVRIRTVFSKFVKGFNLHTVSTGKLTLQDIMYKYLSTLESLAPGIGCEEFQTTSLDIQSEGERANFYVKDFWSLGNLEPECSVIQGSSPSHVVIVSGTEGIRWREIRKGEGEPVESCCNRNYFAKSKKQKGKKKQPLPVQPAERSEPRWSFFCDFPEITHMVVNGFRVSVSRQDNKSLELALRSSTEALSFASLVDGYFRLTADFHHYLCQEVAPPRVVLSNASGIHGPMQEEFAIQKLKKEEKELGLFIVRWSAQDFHRIILTVLNRSEKNQTVQLHKQFRIQQRGDLYFLEGWEKEFESVKELTDNLKTCVLKSGDESFVVKKCCLPKSGEISNLIVVRRSPGSSVRPISGSLNLSQLSFHQIRKEEITQESHLGRGTRTNIYTGKLHVCGTDLNEDGYKEWNNNSSSTKIRVVLKTLDESHKDIALAFFETASLMSQVSHIHFVFVHGVCVKGSENIMVEEYVEFGPLDVFLRKEKGRVTPQWKFTVAKQLASALSYLENKKLVHGNVCAKNILVVRKGLEESSSPFIKLSDPGISFTALSREERVERIPWIAPECVQNVNHLSIAADKWSFGTTLLEICYNGDLPLNETTLNEKERFYEAKCHLPEPSSKELASFISKCLNYDPADRPSFRTILRELTELQQKNPDISSKSDILPDADPTVFLKRYLKKIRDLGEGHFGKVTLYVYDPNNDGTGECVAVKSLKQDCSTQLQAGWMREIEILKALYHKNIVKYKGCCNELGGQVVQLVMEYLPLGSLRDYLPKHRVGLGQILFFAQQVCEGMDYLHSKRYIHRDLAARNILVENENVVKIGDFGLSKYIPENADYYRVKEDGDSPVFWYAIECLRESKFSFKSDVWAFGVALFEILTHCDNRQSPPAKFFEMIGNMQGQMTVMRLIELLDRKRRLPCPKDCPHEVYLLMERCWESDPARRPAFTDLISSVKEIAKRYRQPATVKLNLMSQP</sequence>
<dbReference type="CDD" id="cd14473">
    <property type="entry name" value="FERM_B-lobe"/>
    <property type="match status" value="1"/>
</dbReference>
<dbReference type="Pfam" id="PF07714">
    <property type="entry name" value="PK_Tyr_Ser-Thr"/>
    <property type="match status" value="2"/>
</dbReference>
<dbReference type="InterPro" id="IPR019748">
    <property type="entry name" value="FERM_central"/>
</dbReference>
<dbReference type="PROSITE" id="PS50057">
    <property type="entry name" value="FERM_3"/>
    <property type="match status" value="1"/>
</dbReference>
<evidence type="ECO:0000256" key="4">
    <source>
        <dbReference type="ARBA" id="ARBA00022737"/>
    </source>
</evidence>
<dbReference type="FunFam" id="3.30.200.20:FF:000135">
    <property type="entry name" value="Tyrosine-protein kinase"/>
    <property type="match status" value="1"/>
</dbReference>
<dbReference type="Gene3D" id="1.10.510.10">
    <property type="entry name" value="Transferase(Phosphotransferase) domain 1"/>
    <property type="match status" value="2"/>
</dbReference>
<evidence type="ECO:0000256" key="8">
    <source>
        <dbReference type="ARBA" id="ARBA00022999"/>
    </source>
</evidence>
<dbReference type="GO" id="GO:0035556">
    <property type="term" value="P:intracellular signal transduction"/>
    <property type="evidence" value="ECO:0007669"/>
    <property type="project" value="InterPro"/>
</dbReference>
<dbReference type="GO" id="GO:0005524">
    <property type="term" value="F:ATP binding"/>
    <property type="evidence" value="ECO:0007669"/>
    <property type="project" value="UniProtKB-UniRule"/>
</dbReference>
<evidence type="ECO:0000256" key="15">
    <source>
        <dbReference type="PROSITE-ProRule" id="PRU00191"/>
    </source>
</evidence>
<feature type="active site" description="Proton acceptor" evidence="13">
    <location>
        <position position="1026"/>
    </location>
</feature>
<dbReference type="GO" id="GO:0030154">
    <property type="term" value="P:cell differentiation"/>
    <property type="evidence" value="ECO:0007669"/>
    <property type="project" value="TreeGrafter"/>
</dbReference>